<evidence type="ECO:0000313" key="3">
    <source>
        <dbReference type="Proteomes" id="UP001595900"/>
    </source>
</evidence>
<evidence type="ECO:0008006" key="4">
    <source>
        <dbReference type="Google" id="ProtNLM"/>
    </source>
</evidence>
<feature type="transmembrane region" description="Helical" evidence="1">
    <location>
        <begin position="190"/>
        <end position="214"/>
    </location>
</feature>
<dbReference type="RefSeq" id="WP_390228721.1">
    <property type="nucleotide sequence ID" value="NZ_JBHSCN010000005.1"/>
</dbReference>
<protein>
    <recommendedName>
        <fullName evidence="4">Major facilitator superfamily (MFS) profile domain-containing protein</fullName>
    </recommendedName>
</protein>
<feature type="transmembrane region" description="Helical" evidence="1">
    <location>
        <begin position="63"/>
        <end position="87"/>
    </location>
</feature>
<proteinExistence type="predicted"/>
<dbReference type="EMBL" id="JBHSCN010000005">
    <property type="protein sequence ID" value="MFC4243638.1"/>
    <property type="molecule type" value="Genomic_DNA"/>
</dbReference>
<keyword evidence="3" id="KW-1185">Reference proteome</keyword>
<organism evidence="2 3">
    <name type="scientific">Gryllotalpicola reticulitermitis</name>
    <dbReference type="NCBI Taxonomy" id="1184153"/>
    <lineage>
        <taxon>Bacteria</taxon>
        <taxon>Bacillati</taxon>
        <taxon>Actinomycetota</taxon>
        <taxon>Actinomycetes</taxon>
        <taxon>Micrococcales</taxon>
        <taxon>Microbacteriaceae</taxon>
        <taxon>Gryllotalpicola</taxon>
    </lineage>
</organism>
<feature type="transmembrane region" description="Helical" evidence="1">
    <location>
        <begin position="146"/>
        <end position="170"/>
    </location>
</feature>
<keyword evidence="1" id="KW-0812">Transmembrane</keyword>
<keyword evidence="1" id="KW-1133">Transmembrane helix</keyword>
<dbReference type="Proteomes" id="UP001595900">
    <property type="component" value="Unassembled WGS sequence"/>
</dbReference>
<reference evidence="3" key="1">
    <citation type="journal article" date="2019" name="Int. J. Syst. Evol. Microbiol.">
        <title>The Global Catalogue of Microorganisms (GCM) 10K type strain sequencing project: providing services to taxonomists for standard genome sequencing and annotation.</title>
        <authorList>
            <consortium name="The Broad Institute Genomics Platform"/>
            <consortium name="The Broad Institute Genome Sequencing Center for Infectious Disease"/>
            <person name="Wu L."/>
            <person name="Ma J."/>
        </authorList>
    </citation>
    <scope>NUCLEOTIDE SEQUENCE [LARGE SCALE GENOMIC DNA]</scope>
    <source>
        <strain evidence="3">CGMCC 1.10363</strain>
    </source>
</reference>
<sequence length="229" mass="23262">MSDTYGRNGAVGSDEAIDDDGLGRHAAVAPVDATTATPVAATRANVVGREAAEFGGFKWGSAFFGWLTAAGMAVLLTAILSAIGAGVSLGTSNGNANNAAKTVTSNATTVTVVGAIALAVILFVSYYCGGYVAGRMARFSGLRQGFAVWLWAIVMAIIGAIIAAIAGSNYDILGKINGFPRIPVNEGNLTVTGIITAIVVALLSLIGALLGGLAGMHYHRKVDRVGFDV</sequence>
<evidence type="ECO:0000313" key="2">
    <source>
        <dbReference type="EMBL" id="MFC4243638.1"/>
    </source>
</evidence>
<feature type="transmembrane region" description="Helical" evidence="1">
    <location>
        <begin position="107"/>
        <end position="134"/>
    </location>
</feature>
<evidence type="ECO:0000256" key="1">
    <source>
        <dbReference type="SAM" id="Phobius"/>
    </source>
</evidence>
<name>A0ABV8Q8H5_9MICO</name>
<keyword evidence="1" id="KW-0472">Membrane</keyword>
<accession>A0ABV8Q8H5</accession>
<gene>
    <name evidence="2" type="ORF">ACFOYW_09660</name>
</gene>
<comment type="caution">
    <text evidence="2">The sequence shown here is derived from an EMBL/GenBank/DDBJ whole genome shotgun (WGS) entry which is preliminary data.</text>
</comment>